<dbReference type="Gene3D" id="1.10.10.10">
    <property type="entry name" value="Winged helix-like DNA-binding domain superfamily/Winged helix DNA-binding domain"/>
    <property type="match status" value="1"/>
</dbReference>
<dbReference type="InterPro" id="IPR005471">
    <property type="entry name" value="Tscrpt_reg_IclR_N"/>
</dbReference>
<dbReference type="AlphaFoldDB" id="A0A450WWU1"/>
<dbReference type="InterPro" id="IPR050707">
    <property type="entry name" value="HTH_MetabolicPath_Reg"/>
</dbReference>
<dbReference type="PANTHER" id="PTHR30136">
    <property type="entry name" value="HELIX-TURN-HELIX TRANSCRIPTIONAL REGULATOR, ICLR FAMILY"/>
    <property type="match status" value="1"/>
</dbReference>
<dbReference type="Pfam" id="PF09339">
    <property type="entry name" value="HTH_IclR"/>
    <property type="match status" value="1"/>
</dbReference>
<dbReference type="SMART" id="SM00346">
    <property type="entry name" value="HTH_ICLR"/>
    <property type="match status" value="1"/>
</dbReference>
<dbReference type="GO" id="GO:0003677">
    <property type="term" value="F:DNA binding"/>
    <property type="evidence" value="ECO:0007669"/>
    <property type="project" value="InterPro"/>
</dbReference>
<reference evidence="2" key="1">
    <citation type="submission" date="2019-02" db="EMBL/GenBank/DDBJ databases">
        <authorList>
            <person name="Gruber-Vodicka R. H."/>
            <person name="Seah K. B. B."/>
        </authorList>
    </citation>
    <scope>NUCLEOTIDE SEQUENCE</scope>
    <source>
        <strain evidence="2">BECK_S313</strain>
    </source>
</reference>
<feature type="domain" description="HTH iclR-type" evidence="1">
    <location>
        <begin position="5"/>
        <end position="68"/>
    </location>
</feature>
<dbReference type="SUPFAM" id="SSF46785">
    <property type="entry name" value="Winged helix' DNA-binding domain"/>
    <property type="match status" value="1"/>
</dbReference>
<proteinExistence type="predicted"/>
<protein>
    <submittedName>
        <fullName evidence="2">IclR helix-turn-helix domain-containing protein</fullName>
    </submittedName>
</protein>
<dbReference type="PROSITE" id="PS51077">
    <property type="entry name" value="HTH_ICLR"/>
    <property type="match status" value="1"/>
</dbReference>
<dbReference type="GO" id="GO:0003700">
    <property type="term" value="F:DNA-binding transcription factor activity"/>
    <property type="evidence" value="ECO:0007669"/>
    <property type="project" value="TreeGrafter"/>
</dbReference>
<sequence length="98" mass="11044">MSERNMALEKALGILDLLMDHFTEGLTPMEIAKATGMSPPAVTRAIHTLRDTGHAEQMPENGRWRASHELARKATYILQSLDTARRRTEESLARITRT</sequence>
<evidence type="ECO:0000313" key="2">
    <source>
        <dbReference type="EMBL" id="VFK21448.1"/>
    </source>
</evidence>
<gene>
    <name evidence="2" type="ORF">BECKLPF1236B_GA0070989_12562</name>
</gene>
<evidence type="ECO:0000259" key="1">
    <source>
        <dbReference type="PROSITE" id="PS51077"/>
    </source>
</evidence>
<accession>A0A450WWU1</accession>
<dbReference type="InterPro" id="IPR036390">
    <property type="entry name" value="WH_DNA-bd_sf"/>
</dbReference>
<name>A0A450WWU1_9GAMM</name>
<dbReference type="InterPro" id="IPR011991">
    <property type="entry name" value="ArsR-like_HTH"/>
</dbReference>
<dbReference type="InterPro" id="IPR036388">
    <property type="entry name" value="WH-like_DNA-bd_sf"/>
</dbReference>
<dbReference type="PANTHER" id="PTHR30136:SF35">
    <property type="entry name" value="HTH-TYPE TRANSCRIPTIONAL REGULATOR RV1719"/>
    <property type="match status" value="1"/>
</dbReference>
<dbReference type="CDD" id="cd00090">
    <property type="entry name" value="HTH_ARSR"/>
    <property type="match status" value="1"/>
</dbReference>
<dbReference type="EMBL" id="CAADFK010000256">
    <property type="protein sequence ID" value="VFK21448.1"/>
    <property type="molecule type" value="Genomic_DNA"/>
</dbReference>
<organism evidence="2">
    <name type="scientific">Candidatus Kentrum sp. LPFa</name>
    <dbReference type="NCBI Taxonomy" id="2126335"/>
    <lineage>
        <taxon>Bacteria</taxon>
        <taxon>Pseudomonadati</taxon>
        <taxon>Pseudomonadota</taxon>
        <taxon>Gammaproteobacteria</taxon>
        <taxon>Candidatus Kentrum</taxon>
    </lineage>
</organism>
<dbReference type="GO" id="GO:0045892">
    <property type="term" value="P:negative regulation of DNA-templated transcription"/>
    <property type="evidence" value="ECO:0007669"/>
    <property type="project" value="TreeGrafter"/>
</dbReference>